<dbReference type="PROSITE" id="PS00136">
    <property type="entry name" value="SUBTILASE_ASP"/>
    <property type="match status" value="1"/>
</dbReference>
<dbReference type="RefSeq" id="WP_147768533.1">
    <property type="nucleotide sequence ID" value="NZ_VRKQ01000010.1"/>
</dbReference>
<feature type="active site" description="Charge relay system" evidence="5">
    <location>
        <position position="289"/>
    </location>
</feature>
<feature type="active site" description="Charge relay system" evidence="5">
    <location>
        <position position="88"/>
    </location>
</feature>
<evidence type="ECO:0000259" key="8">
    <source>
        <dbReference type="Pfam" id="PF00082"/>
    </source>
</evidence>
<dbReference type="Pfam" id="PF00082">
    <property type="entry name" value="Peptidase_S8"/>
    <property type="match status" value="1"/>
</dbReference>
<dbReference type="PROSITE" id="PS51257">
    <property type="entry name" value="PROKAR_LIPOPROTEIN"/>
    <property type="match status" value="1"/>
</dbReference>
<feature type="active site" description="Charge relay system" evidence="5">
    <location>
        <position position="458"/>
    </location>
</feature>
<dbReference type="AlphaFoldDB" id="A0A5C7GI40"/>
<gene>
    <name evidence="9" type="ORF">FUA22_11690</name>
</gene>
<dbReference type="InterPro" id="IPR023827">
    <property type="entry name" value="Peptidase_S8_Asp-AS"/>
</dbReference>
<dbReference type="Gene3D" id="3.40.50.200">
    <property type="entry name" value="Peptidase S8/S53 domain"/>
    <property type="match status" value="2"/>
</dbReference>
<feature type="domain" description="Peptidase S8/S53" evidence="8">
    <location>
        <begin position="79"/>
        <end position="490"/>
    </location>
</feature>
<reference evidence="9 10" key="1">
    <citation type="submission" date="2019-08" db="EMBL/GenBank/DDBJ databases">
        <title>Seonamhaeicola sediminis sp. nov., isolated from marine sediment.</title>
        <authorList>
            <person name="Cao W.R."/>
        </authorList>
    </citation>
    <scope>NUCLEOTIDE SEQUENCE [LARGE SCALE GENOMIC DNA]</scope>
    <source>
        <strain evidence="9 10">1505</strain>
    </source>
</reference>
<keyword evidence="10" id="KW-1185">Reference proteome</keyword>
<dbReference type="PROSITE" id="PS00137">
    <property type="entry name" value="SUBTILASE_HIS"/>
    <property type="match status" value="1"/>
</dbReference>
<accession>A0A5C7GI40</accession>
<comment type="caution">
    <text evidence="9">The sequence shown here is derived from an EMBL/GenBank/DDBJ whole genome shotgun (WGS) entry which is preliminary data.</text>
</comment>
<dbReference type="InterPro" id="IPR036852">
    <property type="entry name" value="Peptidase_S8/S53_dom_sf"/>
</dbReference>
<dbReference type="PIRSF" id="PIRSF037892">
    <property type="entry name" value="Subtilisin_rel_SRU_0565"/>
    <property type="match status" value="1"/>
</dbReference>
<sequence>MRTFKALSISAFSAIIISSCGTADIVSTPIENIDKNPLKVSELTKAEKENWGHLDLVKDTIPGMSVDKAYTEIIKNKKGKKVIVAVIDSGIDIDHEDLDGVIWVNKKEKPGNGVDDDRNGYIDDIHGWNFLGDGYDEQLEFIRILANGDKSNPDYARAQAEYEKESPKWTERKTRYEQILAQVKSTHETLTNHFGKKDYTKEEVNAIKTEDKGLQQSVQLAKYMYGNGLDSLQEAIKELEDGLVSINERLNYHLNKEFNGRLNGDDPNDFTTKFYGNGNVKPVKKSESHGTHVAGIIAAERNNGLGANGVANNVEIMCVRTVPNGDEYDKDVALSIRYAVDNGAKVINGSFGKSFSPHSAYVREAIAYASEKDVVFVHAAGNDSKDVDTEANFPDDNVDYVEVSNTYIRVGALAPKYGSGLLASFSNYGKKNVDVFAPGASVYSTTPENEYDTKGGTSMAAPGVAGIAALIRSYYPKLSAAQVKQIIMDSGLAIHSKVIVGGNSEDVRPFADVVKSGKIANAYNALIMASKMSHSN</sequence>
<dbReference type="InterPro" id="IPR023828">
    <property type="entry name" value="Peptidase_S8_Ser-AS"/>
</dbReference>
<keyword evidence="4 5" id="KW-0720">Serine protease</keyword>
<dbReference type="PANTHER" id="PTHR43399">
    <property type="entry name" value="SUBTILISIN-RELATED"/>
    <property type="match status" value="1"/>
</dbReference>
<dbReference type="GO" id="GO:0006508">
    <property type="term" value="P:proteolysis"/>
    <property type="evidence" value="ECO:0007669"/>
    <property type="project" value="UniProtKB-KW"/>
</dbReference>
<dbReference type="OrthoDB" id="9798386at2"/>
<dbReference type="PROSITE" id="PS51892">
    <property type="entry name" value="SUBTILASE"/>
    <property type="match status" value="1"/>
</dbReference>
<evidence type="ECO:0000256" key="3">
    <source>
        <dbReference type="ARBA" id="ARBA00022801"/>
    </source>
</evidence>
<keyword evidence="2 5" id="KW-0645">Protease</keyword>
<keyword evidence="7" id="KW-0732">Signal</keyword>
<dbReference type="PRINTS" id="PR00723">
    <property type="entry name" value="SUBTILISIN"/>
</dbReference>
<evidence type="ECO:0000256" key="7">
    <source>
        <dbReference type="SAM" id="SignalP"/>
    </source>
</evidence>
<feature type="signal peptide" evidence="7">
    <location>
        <begin position="1"/>
        <end position="23"/>
    </location>
</feature>
<name>A0A5C7GI40_9FLAO</name>
<evidence type="ECO:0000313" key="10">
    <source>
        <dbReference type="Proteomes" id="UP000321080"/>
    </source>
</evidence>
<dbReference type="InterPro" id="IPR051048">
    <property type="entry name" value="Peptidase_S8/S53_subtilisin"/>
</dbReference>
<evidence type="ECO:0000256" key="5">
    <source>
        <dbReference type="PROSITE-ProRule" id="PRU01240"/>
    </source>
</evidence>
<dbReference type="CDD" id="cd07483">
    <property type="entry name" value="Peptidases_S8_Subtilisin_Novo-like"/>
    <property type="match status" value="1"/>
</dbReference>
<keyword evidence="3 5" id="KW-0378">Hydrolase</keyword>
<dbReference type="InterPro" id="IPR034080">
    <property type="entry name" value="Protease_P7-like_dom"/>
</dbReference>
<dbReference type="PROSITE" id="PS00138">
    <property type="entry name" value="SUBTILASE_SER"/>
    <property type="match status" value="1"/>
</dbReference>
<evidence type="ECO:0000256" key="6">
    <source>
        <dbReference type="RuleBase" id="RU003355"/>
    </source>
</evidence>
<dbReference type="Proteomes" id="UP000321080">
    <property type="component" value="Unassembled WGS sequence"/>
</dbReference>
<proteinExistence type="inferred from homology"/>
<protein>
    <submittedName>
        <fullName evidence="9">S8 family serine peptidase</fullName>
    </submittedName>
</protein>
<evidence type="ECO:0000256" key="1">
    <source>
        <dbReference type="ARBA" id="ARBA00011073"/>
    </source>
</evidence>
<evidence type="ECO:0000256" key="4">
    <source>
        <dbReference type="ARBA" id="ARBA00022825"/>
    </source>
</evidence>
<dbReference type="InterPro" id="IPR015500">
    <property type="entry name" value="Peptidase_S8_subtilisin-rel"/>
</dbReference>
<dbReference type="EMBL" id="VRKQ01000010">
    <property type="protein sequence ID" value="TXG37217.1"/>
    <property type="molecule type" value="Genomic_DNA"/>
</dbReference>
<dbReference type="GO" id="GO:0004252">
    <property type="term" value="F:serine-type endopeptidase activity"/>
    <property type="evidence" value="ECO:0007669"/>
    <property type="project" value="UniProtKB-UniRule"/>
</dbReference>
<comment type="similarity">
    <text evidence="1 5 6">Belongs to the peptidase S8 family.</text>
</comment>
<organism evidence="9 10">
    <name type="scientific">Seonamhaeicola maritimus</name>
    <dbReference type="NCBI Taxonomy" id="2591822"/>
    <lineage>
        <taxon>Bacteria</taxon>
        <taxon>Pseudomonadati</taxon>
        <taxon>Bacteroidota</taxon>
        <taxon>Flavobacteriia</taxon>
        <taxon>Flavobacteriales</taxon>
        <taxon>Flavobacteriaceae</taxon>
    </lineage>
</organism>
<feature type="chain" id="PRO_5023009444" evidence="7">
    <location>
        <begin position="24"/>
        <end position="536"/>
    </location>
</feature>
<evidence type="ECO:0000313" key="9">
    <source>
        <dbReference type="EMBL" id="TXG37217.1"/>
    </source>
</evidence>
<evidence type="ECO:0000256" key="2">
    <source>
        <dbReference type="ARBA" id="ARBA00022670"/>
    </source>
</evidence>
<dbReference type="PANTHER" id="PTHR43399:SF4">
    <property type="entry name" value="CELL WALL-ASSOCIATED PROTEASE"/>
    <property type="match status" value="1"/>
</dbReference>
<dbReference type="InterPro" id="IPR022398">
    <property type="entry name" value="Peptidase_S8_His-AS"/>
</dbReference>
<dbReference type="InterPro" id="IPR000209">
    <property type="entry name" value="Peptidase_S8/S53_dom"/>
</dbReference>
<dbReference type="InterPro" id="IPR017308">
    <property type="entry name" value="Pept_S8_subtilisin_bacteroid"/>
</dbReference>
<dbReference type="SUPFAM" id="SSF52743">
    <property type="entry name" value="Subtilisin-like"/>
    <property type="match status" value="1"/>
</dbReference>